<evidence type="ECO:0000256" key="2">
    <source>
        <dbReference type="SAM" id="MobiDB-lite"/>
    </source>
</evidence>
<dbReference type="VEuPathDB" id="FungiDB:JI435_300450"/>
<dbReference type="EMBL" id="CP069023">
    <property type="protein sequence ID" value="QRC91246.1"/>
    <property type="molecule type" value="Genomic_DNA"/>
</dbReference>
<gene>
    <name evidence="3" type="ORF">JI435_300450</name>
</gene>
<name>A0A7U2HWH6_PHANO</name>
<dbReference type="AlphaFoldDB" id="A0A7U2HWH6"/>
<keyword evidence="1" id="KW-0175">Coiled coil</keyword>
<dbReference type="Proteomes" id="UP000663193">
    <property type="component" value="Chromosome 1"/>
</dbReference>
<proteinExistence type="predicted"/>
<evidence type="ECO:0000313" key="3">
    <source>
        <dbReference type="EMBL" id="QRC91246.1"/>
    </source>
</evidence>
<feature type="region of interest" description="Disordered" evidence="2">
    <location>
        <begin position="24"/>
        <end position="53"/>
    </location>
</feature>
<evidence type="ECO:0000313" key="4">
    <source>
        <dbReference type="Proteomes" id="UP000663193"/>
    </source>
</evidence>
<feature type="coiled-coil region" evidence="1">
    <location>
        <begin position="223"/>
        <end position="282"/>
    </location>
</feature>
<evidence type="ECO:0000256" key="1">
    <source>
        <dbReference type="SAM" id="Coils"/>
    </source>
</evidence>
<keyword evidence="4" id="KW-1185">Reference proteome</keyword>
<reference evidence="4" key="1">
    <citation type="journal article" date="2021" name="BMC Genomics">
        <title>Chromosome-level genome assembly and manually-curated proteome of model necrotroph Parastagonospora nodorum Sn15 reveals a genome-wide trove of candidate effector homologs, and redundancy of virulence-related functions within an accessory chromosome.</title>
        <authorList>
            <person name="Bertazzoni S."/>
            <person name="Jones D.A.B."/>
            <person name="Phan H.T."/>
            <person name="Tan K.-C."/>
            <person name="Hane J.K."/>
        </authorList>
    </citation>
    <scope>NUCLEOTIDE SEQUENCE [LARGE SCALE GENOMIC DNA]</scope>
    <source>
        <strain evidence="4">SN15 / ATCC MYA-4574 / FGSC 10173)</strain>
    </source>
</reference>
<feature type="coiled-coil region" evidence="1">
    <location>
        <begin position="141"/>
        <end position="193"/>
    </location>
</feature>
<protein>
    <submittedName>
        <fullName evidence="3">Uncharacterized protein</fullName>
    </submittedName>
</protein>
<accession>A0A7U2HWH6</accession>
<feature type="non-terminal residue" evidence="3">
    <location>
        <position position="1"/>
    </location>
</feature>
<sequence>VFLMWLLRRCSCSNTKRARVVRAAPPNAPKTNTKQSYLRPGPRASEHNNAIPPPEVTTKIELLCLQLATMTIQRDEAVDLSKDIANERDKFKIMFGTGQKGLKDSHVRVRSLNTEVNKLLARVIGAKARNELLRNDMVADAEVAQTEKKEFQDKIDNLFVEKTELLKAAETENASLRQQVTSLQTENRKLQHSVMAPADKTQSLDIAETETAQAAQKPADEKLAAEKRTNQILKNKVTELEHAPSRNRKMFEAQIAQEQARIVKLEKELDGKIAEIKTKDSEIEEMIRGLEECHKAATTAADGQDDLDDLFTGTDEITKLEQELAKIKQEHVWELRGIRLQMGRIGE</sequence>
<organism evidence="3 4">
    <name type="scientific">Phaeosphaeria nodorum (strain SN15 / ATCC MYA-4574 / FGSC 10173)</name>
    <name type="common">Glume blotch fungus</name>
    <name type="synonym">Parastagonospora nodorum</name>
    <dbReference type="NCBI Taxonomy" id="321614"/>
    <lineage>
        <taxon>Eukaryota</taxon>
        <taxon>Fungi</taxon>
        <taxon>Dikarya</taxon>
        <taxon>Ascomycota</taxon>
        <taxon>Pezizomycotina</taxon>
        <taxon>Dothideomycetes</taxon>
        <taxon>Pleosporomycetidae</taxon>
        <taxon>Pleosporales</taxon>
        <taxon>Pleosporineae</taxon>
        <taxon>Phaeosphaeriaceae</taxon>
        <taxon>Parastagonospora</taxon>
    </lineage>
</organism>